<evidence type="ECO:0000259" key="15">
    <source>
        <dbReference type="SMART" id="SM01217"/>
    </source>
</evidence>
<dbReference type="AlphaFoldDB" id="A0AAN6TYQ0"/>
<evidence type="ECO:0000256" key="7">
    <source>
        <dbReference type="ARBA" id="ARBA00022729"/>
    </source>
</evidence>
<evidence type="ECO:0000256" key="6">
    <source>
        <dbReference type="ARBA" id="ARBA00022525"/>
    </source>
</evidence>
<dbReference type="InterPro" id="IPR026891">
    <property type="entry name" value="Fn3-like"/>
</dbReference>
<dbReference type="InterPro" id="IPR002772">
    <property type="entry name" value="Glyco_hydro_3_C"/>
</dbReference>
<evidence type="ECO:0000256" key="5">
    <source>
        <dbReference type="ARBA" id="ARBA00012744"/>
    </source>
</evidence>
<dbReference type="InterPro" id="IPR050288">
    <property type="entry name" value="Cellulose_deg_GH3"/>
</dbReference>
<dbReference type="SMART" id="SM01217">
    <property type="entry name" value="Fn3_like"/>
    <property type="match status" value="1"/>
</dbReference>
<evidence type="ECO:0000256" key="10">
    <source>
        <dbReference type="ARBA" id="ARBA00023277"/>
    </source>
</evidence>
<comment type="caution">
    <text evidence="16">The sequence shown here is derived from an EMBL/GenBank/DDBJ whole genome shotgun (WGS) entry which is preliminary data.</text>
</comment>
<dbReference type="GO" id="GO:0009251">
    <property type="term" value="P:glucan catabolic process"/>
    <property type="evidence" value="ECO:0007669"/>
    <property type="project" value="TreeGrafter"/>
</dbReference>
<dbReference type="InterPro" id="IPR036962">
    <property type="entry name" value="Glyco_hydro_3_N_sf"/>
</dbReference>
<keyword evidence="7 14" id="KW-0732">Signal</keyword>
<evidence type="ECO:0000256" key="14">
    <source>
        <dbReference type="SAM" id="SignalP"/>
    </source>
</evidence>
<keyword evidence="8 16" id="KW-0378">Hydrolase</keyword>
<feature type="chain" id="PRO_5043048321" description="beta-glucosidase" evidence="14">
    <location>
        <begin position="25"/>
        <end position="587"/>
    </location>
</feature>
<keyword evidence="17" id="KW-1185">Reference proteome</keyword>
<evidence type="ECO:0000256" key="8">
    <source>
        <dbReference type="ARBA" id="ARBA00022801"/>
    </source>
</evidence>
<evidence type="ECO:0000256" key="11">
    <source>
        <dbReference type="ARBA" id="ARBA00023295"/>
    </source>
</evidence>
<evidence type="ECO:0000256" key="1">
    <source>
        <dbReference type="ARBA" id="ARBA00000448"/>
    </source>
</evidence>
<dbReference type="SUPFAM" id="SSF51445">
    <property type="entry name" value="(Trans)glycosidases"/>
    <property type="match status" value="1"/>
</dbReference>
<keyword evidence="9" id="KW-0325">Glycoprotein</keyword>
<dbReference type="Gene3D" id="3.20.20.300">
    <property type="entry name" value="Glycoside hydrolase, family 3, N-terminal domain"/>
    <property type="match status" value="1"/>
</dbReference>
<name>A0AAN6TYQ0_9PEZI</name>
<keyword evidence="11" id="KW-0326">Glycosidase</keyword>
<keyword evidence="10" id="KW-0119">Carbohydrate metabolism</keyword>
<dbReference type="GO" id="GO:0008422">
    <property type="term" value="F:beta-glucosidase activity"/>
    <property type="evidence" value="ECO:0007669"/>
    <property type="project" value="UniProtKB-EC"/>
</dbReference>
<evidence type="ECO:0000313" key="17">
    <source>
        <dbReference type="Proteomes" id="UP001302602"/>
    </source>
</evidence>
<comment type="function">
    <text evidence="13">Beta-glucosidases are one of a number of cellulolytic enzymes involved in the degradation of cellulosic biomass. Catalyzes the last step releasing glucose from the inhibitory cellobiose.</text>
</comment>
<comment type="subcellular location">
    <subcellularLocation>
        <location evidence="2">Secreted</location>
    </subcellularLocation>
</comment>
<dbReference type="InterPro" id="IPR036881">
    <property type="entry name" value="Glyco_hydro_3_C_sf"/>
</dbReference>
<feature type="signal peptide" evidence="14">
    <location>
        <begin position="1"/>
        <end position="24"/>
    </location>
</feature>
<accession>A0AAN6TYQ0</accession>
<evidence type="ECO:0000256" key="12">
    <source>
        <dbReference type="ARBA" id="ARBA00023326"/>
    </source>
</evidence>
<dbReference type="PANTHER" id="PTHR42715:SF12">
    <property type="entry name" value="BETA-GLUCOSIDASE G-RELATED"/>
    <property type="match status" value="1"/>
</dbReference>
<dbReference type="PANTHER" id="PTHR42715">
    <property type="entry name" value="BETA-GLUCOSIDASE"/>
    <property type="match status" value="1"/>
</dbReference>
<dbReference type="Pfam" id="PF14310">
    <property type="entry name" value="Fn3-like"/>
    <property type="match status" value="1"/>
</dbReference>
<dbReference type="SUPFAM" id="SSF52279">
    <property type="entry name" value="Beta-D-glucan exohydrolase, C-terminal domain"/>
    <property type="match status" value="1"/>
</dbReference>
<evidence type="ECO:0000256" key="13">
    <source>
        <dbReference type="ARBA" id="ARBA00024983"/>
    </source>
</evidence>
<comment type="pathway">
    <text evidence="3">Glycan metabolism; cellulose degradation.</text>
</comment>
<feature type="domain" description="Fibronectin type III-like" evidence="15">
    <location>
        <begin position="493"/>
        <end position="565"/>
    </location>
</feature>
<dbReference type="Gene3D" id="2.60.40.10">
    <property type="entry name" value="Immunoglobulins"/>
    <property type="match status" value="1"/>
</dbReference>
<dbReference type="GeneID" id="87832034"/>
<comment type="catalytic activity">
    <reaction evidence="1">
        <text>Hydrolysis of terminal, non-reducing beta-D-glucosyl residues with release of beta-D-glucose.</text>
        <dbReference type="EC" id="3.2.1.21"/>
    </reaction>
</comment>
<evidence type="ECO:0000256" key="4">
    <source>
        <dbReference type="ARBA" id="ARBA00005336"/>
    </source>
</evidence>
<dbReference type="Pfam" id="PF01915">
    <property type="entry name" value="Glyco_hydro_3_C"/>
    <property type="match status" value="1"/>
</dbReference>
<dbReference type="EMBL" id="MU853231">
    <property type="protein sequence ID" value="KAK4122266.1"/>
    <property type="molecule type" value="Genomic_DNA"/>
</dbReference>
<proteinExistence type="inferred from homology"/>
<reference evidence="16" key="1">
    <citation type="journal article" date="2023" name="Mol. Phylogenet. Evol.">
        <title>Genome-scale phylogeny and comparative genomics of the fungal order Sordariales.</title>
        <authorList>
            <person name="Hensen N."/>
            <person name="Bonometti L."/>
            <person name="Westerberg I."/>
            <person name="Brannstrom I.O."/>
            <person name="Guillou S."/>
            <person name="Cros-Aarteil S."/>
            <person name="Calhoun S."/>
            <person name="Haridas S."/>
            <person name="Kuo A."/>
            <person name="Mondo S."/>
            <person name="Pangilinan J."/>
            <person name="Riley R."/>
            <person name="LaButti K."/>
            <person name="Andreopoulos B."/>
            <person name="Lipzen A."/>
            <person name="Chen C."/>
            <person name="Yan M."/>
            <person name="Daum C."/>
            <person name="Ng V."/>
            <person name="Clum A."/>
            <person name="Steindorff A."/>
            <person name="Ohm R.A."/>
            <person name="Martin F."/>
            <person name="Silar P."/>
            <person name="Natvig D.O."/>
            <person name="Lalanne C."/>
            <person name="Gautier V."/>
            <person name="Ament-Velasquez S.L."/>
            <person name="Kruys A."/>
            <person name="Hutchinson M.I."/>
            <person name="Powell A.J."/>
            <person name="Barry K."/>
            <person name="Miller A.N."/>
            <person name="Grigoriev I.V."/>
            <person name="Debuchy R."/>
            <person name="Gladieux P."/>
            <person name="Hiltunen Thoren M."/>
            <person name="Johannesson H."/>
        </authorList>
    </citation>
    <scope>NUCLEOTIDE SEQUENCE</scope>
    <source>
        <strain evidence="16">CBS 731.68</strain>
    </source>
</reference>
<protein>
    <recommendedName>
        <fullName evidence="5">beta-glucosidase</fullName>
        <ecNumber evidence="5">3.2.1.21</ecNumber>
    </recommendedName>
</protein>
<dbReference type="InterPro" id="IPR013783">
    <property type="entry name" value="Ig-like_fold"/>
</dbReference>
<organism evidence="16 17">
    <name type="scientific">Parathielavia appendiculata</name>
    <dbReference type="NCBI Taxonomy" id="2587402"/>
    <lineage>
        <taxon>Eukaryota</taxon>
        <taxon>Fungi</taxon>
        <taxon>Dikarya</taxon>
        <taxon>Ascomycota</taxon>
        <taxon>Pezizomycotina</taxon>
        <taxon>Sordariomycetes</taxon>
        <taxon>Sordariomycetidae</taxon>
        <taxon>Sordariales</taxon>
        <taxon>Chaetomiaceae</taxon>
        <taxon>Parathielavia</taxon>
    </lineage>
</organism>
<gene>
    <name evidence="16" type="ORF">N657DRAFT_664870</name>
</gene>
<dbReference type="GO" id="GO:0005576">
    <property type="term" value="C:extracellular region"/>
    <property type="evidence" value="ECO:0007669"/>
    <property type="project" value="UniProtKB-SubCell"/>
</dbReference>
<keyword evidence="12" id="KW-0624">Polysaccharide degradation</keyword>
<evidence type="ECO:0000256" key="2">
    <source>
        <dbReference type="ARBA" id="ARBA00004613"/>
    </source>
</evidence>
<dbReference type="Gene3D" id="3.40.50.1700">
    <property type="entry name" value="Glycoside hydrolase family 3 C-terminal domain"/>
    <property type="match status" value="1"/>
</dbReference>
<dbReference type="Proteomes" id="UP001302602">
    <property type="component" value="Unassembled WGS sequence"/>
</dbReference>
<comment type="similarity">
    <text evidence="4">Belongs to the glycosyl hydrolase 3 family.</text>
</comment>
<evidence type="ECO:0000256" key="9">
    <source>
        <dbReference type="ARBA" id="ARBA00023180"/>
    </source>
</evidence>
<dbReference type="EC" id="3.2.1.21" evidence="5"/>
<dbReference type="RefSeq" id="XP_062646037.1">
    <property type="nucleotide sequence ID" value="XM_062795265.1"/>
</dbReference>
<evidence type="ECO:0000256" key="3">
    <source>
        <dbReference type="ARBA" id="ARBA00004987"/>
    </source>
</evidence>
<evidence type="ECO:0000313" key="16">
    <source>
        <dbReference type="EMBL" id="KAK4122266.1"/>
    </source>
</evidence>
<keyword evidence="6" id="KW-0964">Secreted</keyword>
<reference evidence="16" key="2">
    <citation type="submission" date="2023-05" db="EMBL/GenBank/DDBJ databases">
        <authorList>
            <consortium name="Lawrence Berkeley National Laboratory"/>
            <person name="Steindorff A."/>
            <person name="Hensen N."/>
            <person name="Bonometti L."/>
            <person name="Westerberg I."/>
            <person name="Brannstrom I.O."/>
            <person name="Guillou S."/>
            <person name="Cros-Aarteil S."/>
            <person name="Calhoun S."/>
            <person name="Haridas S."/>
            <person name="Kuo A."/>
            <person name="Mondo S."/>
            <person name="Pangilinan J."/>
            <person name="Riley R."/>
            <person name="Labutti K."/>
            <person name="Andreopoulos B."/>
            <person name="Lipzen A."/>
            <person name="Chen C."/>
            <person name="Yanf M."/>
            <person name="Daum C."/>
            <person name="Ng V."/>
            <person name="Clum A."/>
            <person name="Ohm R."/>
            <person name="Martin F."/>
            <person name="Silar P."/>
            <person name="Natvig D."/>
            <person name="Lalanne C."/>
            <person name="Gautier V."/>
            <person name="Ament-Velasquez S.L."/>
            <person name="Kruys A."/>
            <person name="Hutchinson M.I."/>
            <person name="Powell A.J."/>
            <person name="Barry K."/>
            <person name="Miller A.N."/>
            <person name="Grigoriev I.V."/>
            <person name="Debuchy R."/>
            <person name="Gladieux P."/>
            <person name="Thoren M.H."/>
            <person name="Johannesson H."/>
        </authorList>
    </citation>
    <scope>NUCLEOTIDE SEQUENCE</scope>
    <source>
        <strain evidence="16">CBS 731.68</strain>
    </source>
</reference>
<dbReference type="InterPro" id="IPR017853">
    <property type="entry name" value="GH"/>
</dbReference>
<sequence length="587" mass="63944">MVNVPKRLVLLAVLLSAAATVTDGVEYFETLLVFPTRHVHGLSCNGNIRAIPEIEFQGLCLADGPVSVSITDLSTVFSAGLTAAATWDRSLMHERGRAIRAEFRGKGASVHLGFFPDPYLSGVAMSYSIKGIQEMGIQASPKHLIGKGQETYNRVNLTAAVLNGTVSEAKVDDIARRVPAPYLFLRRDQEFPTIDPSTGYVFARTYDYPVEDLSLAGMDPNCPPPARNSVNHAEVVRKVAAAGTVLLKNTNSVLAPESSRGLTFTGDGSGPWGPNIGALSVGGGSQLLAIREGLLDKAMMGTDDFSSIYLTADGCLVFLKTWAREGIDCSSFENDWHSTTVVENVARRCANTIVVTHSGDVNTMPWADHTNVAAILAAHYPGQENGYSISDVLFGDATDSAAWQADFTESQLIDYRHFDAKNITPLYEFGFGMSYTTFELVKEANLHKKSSNLSPFSPPPTNGAHVGGHPAHWRYVATISAVVKNMGDVPGAQIVQLYVAFPQDYVPSGTQVKALRGFEKVELEPGEAKRVKLPRWRRDVSYWNVGSQDWEIPKGEMQFHLGFDSRDIKATITSALLGCRCRLRRVL</sequence>